<dbReference type="SUPFAM" id="SSF52540">
    <property type="entry name" value="P-loop containing nucleoside triphosphate hydrolases"/>
    <property type="match status" value="1"/>
</dbReference>
<dbReference type="Proteomes" id="UP001582793">
    <property type="component" value="Unassembled WGS sequence"/>
</dbReference>
<keyword evidence="7" id="KW-0418">Kinase</keyword>
<keyword evidence="7" id="KW-0808">Transferase</keyword>
<dbReference type="PANTHER" id="PTHR10344:SF4">
    <property type="entry name" value="UMP-CMP KINASE 2, MITOCHONDRIAL"/>
    <property type="match status" value="1"/>
</dbReference>
<evidence type="ECO:0000256" key="2">
    <source>
        <dbReference type="ARBA" id="ARBA00017144"/>
    </source>
</evidence>
<dbReference type="CDD" id="cd01672">
    <property type="entry name" value="TMPK"/>
    <property type="match status" value="1"/>
</dbReference>
<evidence type="ECO:0000256" key="1">
    <source>
        <dbReference type="ARBA" id="ARBA00009776"/>
    </source>
</evidence>
<dbReference type="PANTHER" id="PTHR10344">
    <property type="entry name" value="THYMIDYLATE KINASE"/>
    <property type="match status" value="1"/>
</dbReference>
<dbReference type="InterPro" id="IPR027417">
    <property type="entry name" value="P-loop_NTPase"/>
</dbReference>
<gene>
    <name evidence="7" type="ORF">AAFH96_11030</name>
</gene>
<dbReference type="InterPro" id="IPR039430">
    <property type="entry name" value="Thymidylate_kin-like_dom"/>
</dbReference>
<evidence type="ECO:0000256" key="4">
    <source>
        <dbReference type="ARBA" id="ARBA00022840"/>
    </source>
</evidence>
<evidence type="ECO:0000313" key="8">
    <source>
        <dbReference type="Proteomes" id="UP001582793"/>
    </source>
</evidence>
<reference evidence="7 8" key="1">
    <citation type="submission" date="2024-04" db="EMBL/GenBank/DDBJ databases">
        <title>Polymorphospora sp. isolated from Baiyangdian Lake in Xiong'an New Area.</title>
        <authorList>
            <person name="Zhang X."/>
            <person name="Liu J."/>
        </authorList>
    </citation>
    <scope>NUCLEOTIDE SEQUENCE [LARGE SCALE GENOMIC DNA]</scope>
    <source>
        <strain evidence="7 8">2-325</strain>
    </source>
</reference>
<dbReference type="Pfam" id="PF02223">
    <property type="entry name" value="Thymidylate_kin"/>
    <property type="match status" value="1"/>
</dbReference>
<dbReference type="Gene3D" id="3.40.50.300">
    <property type="entry name" value="P-loop containing nucleotide triphosphate hydrolases"/>
    <property type="match status" value="1"/>
</dbReference>
<name>A0ABV5CNQ4_9ACTN</name>
<protein>
    <recommendedName>
        <fullName evidence="2">Thymidylate kinase</fullName>
    </recommendedName>
</protein>
<proteinExistence type="inferred from homology"/>
<keyword evidence="8" id="KW-1185">Reference proteome</keyword>
<evidence type="ECO:0000259" key="6">
    <source>
        <dbReference type="Pfam" id="PF02223"/>
    </source>
</evidence>
<organism evidence="7 8">
    <name type="scientific">Polymorphospora lycopeni</name>
    <dbReference type="NCBI Taxonomy" id="3140240"/>
    <lineage>
        <taxon>Bacteria</taxon>
        <taxon>Bacillati</taxon>
        <taxon>Actinomycetota</taxon>
        <taxon>Actinomycetes</taxon>
        <taxon>Micromonosporales</taxon>
        <taxon>Micromonosporaceae</taxon>
        <taxon>Polymorphospora</taxon>
    </lineage>
</organism>
<comment type="similarity">
    <text evidence="1">Belongs to the thymidylate kinase family.</text>
</comment>
<comment type="caution">
    <text evidence="7">The sequence shown here is derived from an EMBL/GenBank/DDBJ whole genome shotgun (WGS) entry which is preliminary data.</text>
</comment>
<dbReference type="GO" id="GO:0004798">
    <property type="term" value="F:dTMP kinase activity"/>
    <property type="evidence" value="ECO:0007669"/>
    <property type="project" value="UniProtKB-EC"/>
</dbReference>
<dbReference type="EMBL" id="JBCGDC010000024">
    <property type="protein sequence ID" value="MFB6393638.1"/>
    <property type="molecule type" value="Genomic_DNA"/>
</dbReference>
<keyword evidence="4" id="KW-0067">ATP-binding</keyword>
<feature type="region of interest" description="Disordered" evidence="5">
    <location>
        <begin position="195"/>
        <end position="228"/>
    </location>
</feature>
<evidence type="ECO:0000256" key="5">
    <source>
        <dbReference type="SAM" id="MobiDB-lite"/>
    </source>
</evidence>
<evidence type="ECO:0000256" key="3">
    <source>
        <dbReference type="ARBA" id="ARBA00022741"/>
    </source>
</evidence>
<sequence>MALVGIDGSGKTTQAHQLAALLTAHGVPATYWQNAGGRRWLGRIARRVGRRDPQHLLGRTGLLFVESVLRWLAIARALLRSTLRRRVAVMDRYAVCQYASIRAHGGHRSEALARAFYRIFPPPDVTFLLEVDPAEAYRRIETRGTDHETMEFLSASVAAYRSLPEHPSFVVIDANGTPAEVTAAIVDHLLERYRPRPEPGAAGTVEEVPPAGPAAPGPGLARIATRSA</sequence>
<accession>A0ABV5CNQ4</accession>
<feature type="domain" description="Thymidylate kinase-like" evidence="6">
    <location>
        <begin position="5"/>
        <end position="185"/>
    </location>
</feature>
<evidence type="ECO:0000313" key="7">
    <source>
        <dbReference type="EMBL" id="MFB6393638.1"/>
    </source>
</evidence>
<keyword evidence="3" id="KW-0547">Nucleotide-binding</keyword>